<sequence>MTKSAHGAQPVSLAVPILEQHSSLETRSGGFVYQLARIPAPTGGVSLASFSLASALALAESQQLLLPGLAGFFVPLLLALGGFWLLPLLSKYLLQPRLLLNELAHPVLGSVLPTAAMAMMVAASWLVQLDTAVVQQAGVVLWSGAVALHAVLLIGFCGRQWRLFSLDRMVPSWFVPPIGIVVACVTAPAMGLELVAQPLFWFGLVAYGIKLPVMLYRLLFVERIPESALCTFAIMGAPASLLLAGYLSCFDTPNHLLVLLLAPIALSMTALVYLALIKLLQLPFSPGYAAFTFPLVIGATAQLLLSQWAQQNGMAELAELTAIAGLGELVVAAVMVLYVSGHYLSALIKFVCWRA</sequence>
<feature type="transmembrane region" description="Helical" evidence="5">
    <location>
        <begin position="254"/>
        <end position="276"/>
    </location>
</feature>
<evidence type="ECO:0000256" key="4">
    <source>
        <dbReference type="ARBA" id="ARBA00023136"/>
    </source>
</evidence>
<dbReference type="Pfam" id="PF03595">
    <property type="entry name" value="SLAC1"/>
    <property type="match status" value="1"/>
</dbReference>
<dbReference type="InterPro" id="IPR038665">
    <property type="entry name" value="Voltage-dep_anion_channel_sf"/>
</dbReference>
<dbReference type="CDD" id="cd09325">
    <property type="entry name" value="TDT_C4-dicarb_trans"/>
    <property type="match status" value="1"/>
</dbReference>
<dbReference type="InterPro" id="IPR004695">
    <property type="entry name" value="SLAC1/Mae1/Ssu1/TehA"/>
</dbReference>
<feature type="transmembrane region" description="Helical" evidence="5">
    <location>
        <begin position="228"/>
        <end position="248"/>
    </location>
</feature>
<evidence type="ECO:0000256" key="3">
    <source>
        <dbReference type="ARBA" id="ARBA00022989"/>
    </source>
</evidence>
<comment type="subcellular location">
    <subcellularLocation>
        <location evidence="1">Membrane</location>
        <topology evidence="1">Multi-pass membrane protein</topology>
    </subcellularLocation>
</comment>
<dbReference type="EMBL" id="SHLY01000002">
    <property type="protein sequence ID" value="TAA47620.1"/>
    <property type="molecule type" value="Genomic_DNA"/>
</dbReference>
<feature type="transmembrane region" description="Helical" evidence="5">
    <location>
        <begin position="288"/>
        <end position="309"/>
    </location>
</feature>
<accession>A0ABY1WSB1</accession>
<dbReference type="PANTHER" id="PTHR37955:SF1">
    <property type="entry name" value="DEP DOMAIN-CONTAINING PROTEIN"/>
    <property type="match status" value="1"/>
</dbReference>
<reference evidence="7" key="1">
    <citation type="submission" date="2019-02" db="EMBL/GenBank/DDBJ databases">
        <title>Draft genome sequence of Muricauda sp. 176CP4-71.</title>
        <authorList>
            <person name="Park J.-S."/>
        </authorList>
    </citation>
    <scope>NUCLEOTIDE SEQUENCE [LARGE SCALE GENOMIC DNA]</scope>
    <source>
        <strain evidence="7">176GS2-150</strain>
    </source>
</reference>
<dbReference type="PANTHER" id="PTHR37955">
    <property type="entry name" value="TELLURITE RESISTANCE PROTEIN TEHA"/>
    <property type="match status" value="1"/>
</dbReference>
<evidence type="ECO:0000313" key="6">
    <source>
        <dbReference type="EMBL" id="TAA47620.1"/>
    </source>
</evidence>
<proteinExistence type="predicted"/>
<protein>
    <submittedName>
        <fullName evidence="6">TDT family transporter</fullName>
    </submittedName>
</protein>
<organism evidence="6 7">
    <name type="scientific">Corallincola spongiicola</name>
    <dbReference type="NCBI Taxonomy" id="2520508"/>
    <lineage>
        <taxon>Bacteria</taxon>
        <taxon>Pseudomonadati</taxon>
        <taxon>Pseudomonadota</taxon>
        <taxon>Gammaproteobacteria</taxon>
        <taxon>Alteromonadales</taxon>
        <taxon>Psychromonadaceae</taxon>
        <taxon>Corallincola</taxon>
    </lineage>
</organism>
<feature type="transmembrane region" description="Helical" evidence="5">
    <location>
        <begin position="198"/>
        <end position="216"/>
    </location>
</feature>
<feature type="transmembrane region" description="Helical" evidence="5">
    <location>
        <begin position="170"/>
        <end position="192"/>
    </location>
</feature>
<evidence type="ECO:0000256" key="2">
    <source>
        <dbReference type="ARBA" id="ARBA00022692"/>
    </source>
</evidence>
<evidence type="ECO:0000313" key="7">
    <source>
        <dbReference type="Proteomes" id="UP000292544"/>
    </source>
</evidence>
<evidence type="ECO:0000256" key="1">
    <source>
        <dbReference type="ARBA" id="ARBA00004141"/>
    </source>
</evidence>
<gene>
    <name evidence="6" type="ORF">EXY25_06725</name>
</gene>
<keyword evidence="4 5" id="KW-0472">Membrane</keyword>
<dbReference type="InterPro" id="IPR052951">
    <property type="entry name" value="Tellurite_res_ion_channel"/>
</dbReference>
<feature type="transmembrane region" description="Helical" evidence="5">
    <location>
        <begin position="107"/>
        <end position="127"/>
    </location>
</feature>
<feature type="transmembrane region" description="Helical" evidence="5">
    <location>
        <begin position="329"/>
        <end position="352"/>
    </location>
</feature>
<evidence type="ECO:0000256" key="5">
    <source>
        <dbReference type="SAM" id="Phobius"/>
    </source>
</evidence>
<dbReference type="Proteomes" id="UP000292544">
    <property type="component" value="Unassembled WGS sequence"/>
</dbReference>
<feature type="transmembrane region" description="Helical" evidence="5">
    <location>
        <begin position="139"/>
        <end position="158"/>
    </location>
</feature>
<keyword evidence="7" id="KW-1185">Reference proteome</keyword>
<keyword evidence="3 5" id="KW-1133">Transmembrane helix</keyword>
<comment type="caution">
    <text evidence="6">The sequence shown here is derived from an EMBL/GenBank/DDBJ whole genome shotgun (WGS) entry which is preliminary data.</text>
</comment>
<dbReference type="Gene3D" id="1.50.10.150">
    <property type="entry name" value="Voltage-dependent anion channel"/>
    <property type="match status" value="1"/>
</dbReference>
<keyword evidence="2 5" id="KW-0812">Transmembrane</keyword>
<name>A0ABY1WSB1_9GAMM</name>
<feature type="transmembrane region" description="Helical" evidence="5">
    <location>
        <begin position="64"/>
        <end position="86"/>
    </location>
</feature>